<reference evidence="3" key="1">
    <citation type="journal article" date="2019" name="Int. J. Syst. Evol. Microbiol.">
        <title>The Global Catalogue of Microorganisms (GCM) 10K type strain sequencing project: providing services to taxonomists for standard genome sequencing and annotation.</title>
        <authorList>
            <consortium name="The Broad Institute Genomics Platform"/>
            <consortium name="The Broad Institute Genome Sequencing Center for Infectious Disease"/>
            <person name="Wu L."/>
            <person name="Ma J."/>
        </authorList>
    </citation>
    <scope>NUCLEOTIDE SEQUENCE [LARGE SCALE GENOMIC DNA]</scope>
    <source>
        <strain evidence="3">JCM 13023</strain>
    </source>
</reference>
<name>A0ABP4GVT5_9PSEU</name>
<keyword evidence="3" id="KW-1185">Reference proteome</keyword>
<keyword evidence="1" id="KW-0812">Transmembrane</keyword>
<feature type="transmembrane region" description="Helical" evidence="1">
    <location>
        <begin position="6"/>
        <end position="24"/>
    </location>
</feature>
<dbReference type="Proteomes" id="UP001500653">
    <property type="component" value="Unassembled WGS sequence"/>
</dbReference>
<gene>
    <name evidence="2" type="ORF">GCM10009676_25260</name>
</gene>
<accession>A0ABP4GVT5</accession>
<dbReference type="Gene3D" id="1.10.4160.10">
    <property type="entry name" value="Hydantoin permease"/>
    <property type="match status" value="1"/>
</dbReference>
<feature type="transmembrane region" description="Helical" evidence="1">
    <location>
        <begin position="68"/>
        <end position="87"/>
    </location>
</feature>
<organism evidence="2 3">
    <name type="scientific">Prauserella halophila</name>
    <dbReference type="NCBI Taxonomy" id="185641"/>
    <lineage>
        <taxon>Bacteria</taxon>
        <taxon>Bacillati</taxon>
        <taxon>Actinomycetota</taxon>
        <taxon>Actinomycetes</taxon>
        <taxon>Pseudonocardiales</taxon>
        <taxon>Pseudonocardiaceae</taxon>
        <taxon>Prauserella</taxon>
    </lineage>
</organism>
<evidence type="ECO:0000256" key="1">
    <source>
        <dbReference type="SAM" id="Phobius"/>
    </source>
</evidence>
<evidence type="ECO:0000313" key="3">
    <source>
        <dbReference type="Proteomes" id="UP001500653"/>
    </source>
</evidence>
<dbReference type="RefSeq" id="WP_253862371.1">
    <property type="nucleotide sequence ID" value="NZ_BAAALN010000006.1"/>
</dbReference>
<feature type="transmembrane region" description="Helical" evidence="1">
    <location>
        <begin position="31"/>
        <end position="48"/>
    </location>
</feature>
<evidence type="ECO:0008006" key="4">
    <source>
        <dbReference type="Google" id="ProtNLM"/>
    </source>
</evidence>
<protein>
    <recommendedName>
        <fullName evidence="4">Lycopene cyclase domain-containing protein</fullName>
    </recommendedName>
</protein>
<feature type="transmembrane region" description="Helical" evidence="1">
    <location>
        <begin position="108"/>
        <end position="125"/>
    </location>
</feature>
<evidence type="ECO:0000313" key="2">
    <source>
        <dbReference type="EMBL" id="GAA1239516.1"/>
    </source>
</evidence>
<sequence length="130" mass="14669">MSLWYLVVVLYSIPLAIGGIRAFLDKFNRCLFPFYVFGLVAIVVWTVVELDATSGWLTYQPESPSVAGPGWLFAFGVYMGDWVLMMANWDFARFGRTNKRDVRTNGRFAFGPGFYLFTIVINGLIGSSSR</sequence>
<keyword evidence="1" id="KW-0472">Membrane</keyword>
<proteinExistence type="predicted"/>
<keyword evidence="1" id="KW-1133">Transmembrane helix</keyword>
<dbReference type="EMBL" id="BAAALN010000006">
    <property type="protein sequence ID" value="GAA1239516.1"/>
    <property type="molecule type" value="Genomic_DNA"/>
</dbReference>
<comment type="caution">
    <text evidence="2">The sequence shown here is derived from an EMBL/GenBank/DDBJ whole genome shotgun (WGS) entry which is preliminary data.</text>
</comment>